<dbReference type="InterPro" id="IPR001623">
    <property type="entry name" value="DnaJ_domain"/>
</dbReference>
<evidence type="ECO:0000259" key="2">
    <source>
        <dbReference type="PROSITE" id="PS50076"/>
    </source>
</evidence>
<dbReference type="AlphaFoldDB" id="A0A0C9NJB5"/>
<dbReference type="InterPro" id="IPR008971">
    <property type="entry name" value="HSP40/DnaJ_pept-bd"/>
</dbReference>
<gene>
    <name evidence="3" type="primary">dnaJ</name>
    <name evidence="3" type="ORF">SP6_43_02270</name>
</gene>
<feature type="domain" description="J" evidence="2">
    <location>
        <begin position="3"/>
        <end position="68"/>
    </location>
</feature>
<dbReference type="GeneID" id="78525707"/>
<dbReference type="InterPro" id="IPR018253">
    <property type="entry name" value="DnaJ_domain_CS"/>
</dbReference>
<dbReference type="CDD" id="cd06257">
    <property type="entry name" value="DnaJ"/>
    <property type="match status" value="1"/>
</dbReference>
<dbReference type="SUPFAM" id="SSF46565">
    <property type="entry name" value="Chaperone J-domain"/>
    <property type="match status" value="1"/>
</dbReference>
<comment type="caution">
    <text evidence="3">The sequence shown here is derived from an EMBL/GenBank/DDBJ whole genome shotgun (WGS) entry which is preliminary data.</text>
</comment>
<dbReference type="InterPro" id="IPR036869">
    <property type="entry name" value="J_dom_sf"/>
</dbReference>
<evidence type="ECO:0000256" key="1">
    <source>
        <dbReference type="ARBA" id="ARBA00023186"/>
    </source>
</evidence>
<dbReference type="InterPro" id="IPR002939">
    <property type="entry name" value="DnaJ_C"/>
</dbReference>
<name>A0A0C9NJB5_SPHPI</name>
<keyword evidence="1" id="KW-0143">Chaperone</keyword>
<dbReference type="PANTHER" id="PTHR43096:SF52">
    <property type="entry name" value="DNAJ HOMOLOG 1, MITOCHONDRIAL-RELATED"/>
    <property type="match status" value="1"/>
</dbReference>
<proteinExistence type="predicted"/>
<sequence>MADPYQTLNVPRDADDATIKKAYRKLAKEYHPDRNADKPGAAERFAAVTAAYDLLTDKDKRARYDRGEIDEDGNPKAPFGFSDFDGAGPFARRGGFRAGADGGATTFEFSGDEADFASIFGDLFGRGETAGGARRHGSYRPRGADVAYRLNVSFEDAAALRPQHIDLGGGKALDLKLPAGFESGTQLRLRGQGEDGPGGAGDAIVILEIQPHRFFAREGDDVLLDLPVRWDEAVLGAKVRVPTVDGPVLLTIPKGSSSGRTLRIKGKGFHRRDGSRGNQLVRLMVHLPSGDAELEEFARTWAQRHDENPRATMGV</sequence>
<protein>
    <submittedName>
        <fullName evidence="3">DnaJ protein</fullName>
    </submittedName>
</protein>
<dbReference type="EMBL" id="BBJS01000043">
    <property type="protein sequence ID" value="GAN14728.1"/>
    <property type="molecule type" value="Genomic_DNA"/>
</dbReference>
<keyword evidence="4" id="KW-1185">Reference proteome</keyword>
<dbReference type="GO" id="GO:0042026">
    <property type="term" value="P:protein refolding"/>
    <property type="evidence" value="ECO:0007669"/>
    <property type="project" value="TreeGrafter"/>
</dbReference>
<dbReference type="Gene3D" id="1.10.287.110">
    <property type="entry name" value="DnaJ domain"/>
    <property type="match status" value="1"/>
</dbReference>
<dbReference type="PANTHER" id="PTHR43096">
    <property type="entry name" value="DNAJ HOMOLOG 1, MITOCHONDRIAL-RELATED"/>
    <property type="match status" value="1"/>
</dbReference>
<accession>A0A0C9NJB5</accession>
<dbReference type="PROSITE" id="PS50076">
    <property type="entry name" value="DNAJ_2"/>
    <property type="match status" value="1"/>
</dbReference>
<dbReference type="SMART" id="SM00271">
    <property type="entry name" value="DnaJ"/>
    <property type="match status" value="1"/>
</dbReference>
<dbReference type="CDD" id="cd10747">
    <property type="entry name" value="DnaJ_C"/>
    <property type="match status" value="1"/>
</dbReference>
<dbReference type="PRINTS" id="PR00625">
    <property type="entry name" value="JDOMAIN"/>
</dbReference>
<dbReference type="SUPFAM" id="SSF49493">
    <property type="entry name" value="HSP40/DnaJ peptide-binding domain"/>
    <property type="match status" value="2"/>
</dbReference>
<dbReference type="Proteomes" id="UP000032025">
    <property type="component" value="Unassembled WGS sequence"/>
</dbReference>
<dbReference type="Pfam" id="PF01556">
    <property type="entry name" value="DnaJ_C"/>
    <property type="match status" value="1"/>
</dbReference>
<evidence type="ECO:0000313" key="3">
    <source>
        <dbReference type="EMBL" id="GAN14728.1"/>
    </source>
</evidence>
<evidence type="ECO:0000313" key="4">
    <source>
        <dbReference type="Proteomes" id="UP000032025"/>
    </source>
</evidence>
<organism evidence="3 4">
    <name type="scientific">Sphingomonas paucimobilis NBRC 13935</name>
    <dbReference type="NCBI Taxonomy" id="1219050"/>
    <lineage>
        <taxon>Bacteria</taxon>
        <taxon>Pseudomonadati</taxon>
        <taxon>Pseudomonadota</taxon>
        <taxon>Alphaproteobacteria</taxon>
        <taxon>Sphingomonadales</taxon>
        <taxon>Sphingomonadaceae</taxon>
        <taxon>Sphingomonas</taxon>
    </lineage>
</organism>
<dbReference type="GO" id="GO:0051082">
    <property type="term" value="F:unfolded protein binding"/>
    <property type="evidence" value="ECO:0007669"/>
    <property type="project" value="InterPro"/>
</dbReference>
<reference evidence="3 4" key="1">
    <citation type="submission" date="2014-08" db="EMBL/GenBank/DDBJ databases">
        <title>Whole genome shotgun sequence of Sphingomonas paucimobilis NBRC 13935.</title>
        <authorList>
            <person name="Hosoyama A."/>
            <person name="Hashimoto M."/>
            <person name="Hosoyama Y."/>
            <person name="Noguchi M."/>
            <person name="Uohara A."/>
            <person name="Ohji S."/>
            <person name="Katano-Makiyama Y."/>
            <person name="Ichikawa N."/>
            <person name="Kimura A."/>
            <person name="Yamazoe A."/>
            <person name="Fujita N."/>
        </authorList>
    </citation>
    <scope>NUCLEOTIDE SEQUENCE [LARGE SCALE GENOMIC DNA]</scope>
    <source>
        <strain evidence="3 4">NBRC 13935</strain>
    </source>
</reference>
<dbReference type="PROSITE" id="PS00636">
    <property type="entry name" value="DNAJ_1"/>
    <property type="match status" value="1"/>
</dbReference>
<dbReference type="Gene3D" id="2.60.260.20">
    <property type="entry name" value="Urease metallochaperone UreE, N-terminal domain"/>
    <property type="match status" value="2"/>
</dbReference>
<dbReference type="FunFam" id="2.60.260.20:FF:000013">
    <property type="entry name" value="DnaJ subfamily B member 11"/>
    <property type="match status" value="1"/>
</dbReference>
<dbReference type="RefSeq" id="WP_007406275.1">
    <property type="nucleotide sequence ID" value="NZ_BBJS01000043.1"/>
</dbReference>
<dbReference type="Pfam" id="PF00226">
    <property type="entry name" value="DnaJ"/>
    <property type="match status" value="1"/>
</dbReference>
<dbReference type="GO" id="GO:0005737">
    <property type="term" value="C:cytoplasm"/>
    <property type="evidence" value="ECO:0007669"/>
    <property type="project" value="TreeGrafter"/>
</dbReference>